<accession>A0ACB9QL80</accession>
<dbReference type="Proteomes" id="UP001057402">
    <property type="component" value="Chromosome 6"/>
</dbReference>
<dbReference type="EMBL" id="CM042885">
    <property type="protein sequence ID" value="KAI4367261.1"/>
    <property type="molecule type" value="Genomic_DNA"/>
</dbReference>
<keyword evidence="2" id="KW-1185">Reference proteome</keyword>
<comment type="caution">
    <text evidence="1">The sequence shown here is derived from an EMBL/GenBank/DDBJ whole genome shotgun (WGS) entry which is preliminary data.</text>
</comment>
<evidence type="ECO:0000313" key="2">
    <source>
        <dbReference type="Proteomes" id="UP001057402"/>
    </source>
</evidence>
<sequence length="98" mass="10436">MAAVERAAEEKVEDVAAEREAVERAAEEEAEDMMAVAVALMTLSIQEVEVADAMSCTVNTLKDNFIGLIPPLLTKSLVIVSAAIVETSNLPPDPNPKL</sequence>
<gene>
    <name evidence="1" type="ORF">MLD38_023019</name>
</gene>
<protein>
    <submittedName>
        <fullName evidence="1">Uncharacterized protein</fullName>
    </submittedName>
</protein>
<organism evidence="1 2">
    <name type="scientific">Melastoma candidum</name>
    <dbReference type="NCBI Taxonomy" id="119954"/>
    <lineage>
        <taxon>Eukaryota</taxon>
        <taxon>Viridiplantae</taxon>
        <taxon>Streptophyta</taxon>
        <taxon>Embryophyta</taxon>
        <taxon>Tracheophyta</taxon>
        <taxon>Spermatophyta</taxon>
        <taxon>Magnoliopsida</taxon>
        <taxon>eudicotyledons</taxon>
        <taxon>Gunneridae</taxon>
        <taxon>Pentapetalae</taxon>
        <taxon>rosids</taxon>
        <taxon>malvids</taxon>
        <taxon>Myrtales</taxon>
        <taxon>Melastomataceae</taxon>
        <taxon>Melastomatoideae</taxon>
        <taxon>Melastomateae</taxon>
        <taxon>Melastoma</taxon>
    </lineage>
</organism>
<name>A0ACB9QL80_9MYRT</name>
<reference evidence="2" key="1">
    <citation type="journal article" date="2023" name="Front. Plant Sci.">
        <title>Chromosomal-level genome assembly of Melastoma candidum provides insights into trichome evolution.</title>
        <authorList>
            <person name="Zhong Y."/>
            <person name="Wu W."/>
            <person name="Sun C."/>
            <person name="Zou P."/>
            <person name="Liu Y."/>
            <person name="Dai S."/>
            <person name="Zhou R."/>
        </authorList>
    </citation>
    <scope>NUCLEOTIDE SEQUENCE [LARGE SCALE GENOMIC DNA]</scope>
</reference>
<evidence type="ECO:0000313" key="1">
    <source>
        <dbReference type="EMBL" id="KAI4367261.1"/>
    </source>
</evidence>
<proteinExistence type="predicted"/>